<sequence length="221" mass="25241">MSANSGFLTSTIGKKYFMALTAIIWSLFVMAHMIGNMLIFVGAEAYNKYSHALISNPAIYLIEAFLIFVLVYHIFTGFTLAVRNSIAKPKFYSVSPVKEKSASITSRSMIYTGSITLAFIIWHLITFKWGPKYSVTYDGTEMRDIFKLIVEKFHDPIYVAGYCFVMILIGMHLFHGVQSIFQTLGISHPRYNKFFKYFGYTYAIIVAAGFFSQPLYVFFAR</sequence>
<evidence type="ECO:0000313" key="2">
    <source>
        <dbReference type="EMBL" id="RDB37228.1"/>
    </source>
</evidence>
<dbReference type="Proteomes" id="UP000253934">
    <property type="component" value="Unassembled WGS sequence"/>
</dbReference>
<dbReference type="NCBIfam" id="TIGR02046">
    <property type="entry name" value="sdhC_b558_fam"/>
    <property type="match status" value="1"/>
</dbReference>
<keyword evidence="1" id="KW-0812">Transmembrane</keyword>
<keyword evidence="1" id="KW-0472">Membrane</keyword>
<dbReference type="EMBL" id="QOVW01000004">
    <property type="protein sequence ID" value="RDB37228.1"/>
    <property type="molecule type" value="Genomic_DNA"/>
</dbReference>
<proteinExistence type="predicted"/>
<dbReference type="Gene3D" id="1.20.1300.10">
    <property type="entry name" value="Fumarate reductase/succinate dehydrogenase, transmembrane subunit"/>
    <property type="match status" value="1"/>
</dbReference>
<dbReference type="RefSeq" id="WP_338635926.1">
    <property type="nucleotide sequence ID" value="NZ_CP146516.1"/>
</dbReference>
<protein>
    <submittedName>
        <fullName evidence="2">Cytochrome B subunit</fullName>
    </submittedName>
</protein>
<feature type="transmembrane region" description="Helical" evidence="1">
    <location>
        <begin position="59"/>
        <end position="82"/>
    </location>
</feature>
<dbReference type="SUPFAM" id="SSF81343">
    <property type="entry name" value="Fumarate reductase respiratory complex transmembrane subunits"/>
    <property type="match status" value="1"/>
</dbReference>
<dbReference type="InterPro" id="IPR011138">
    <property type="entry name" value="Cytochrome_b-558"/>
</dbReference>
<dbReference type="GO" id="GO:0016020">
    <property type="term" value="C:membrane"/>
    <property type="evidence" value="ECO:0007669"/>
    <property type="project" value="InterPro"/>
</dbReference>
<comment type="caution">
    <text evidence="2">The sequence shown here is derived from an EMBL/GenBank/DDBJ whole genome shotgun (WGS) entry which is preliminary data.</text>
</comment>
<feature type="transmembrane region" description="Helical" evidence="1">
    <location>
        <begin position="108"/>
        <end position="125"/>
    </location>
</feature>
<dbReference type="CDD" id="cd03498">
    <property type="entry name" value="SQR_TypeB_2_TM"/>
    <property type="match status" value="1"/>
</dbReference>
<organism evidence="2 3">
    <name type="scientific">Spirobacillus cienkowskii</name>
    <dbReference type="NCBI Taxonomy" id="495820"/>
    <lineage>
        <taxon>Bacteria</taxon>
        <taxon>Pseudomonadati</taxon>
        <taxon>Bdellovibrionota</taxon>
        <taxon>Oligoflexia</taxon>
        <taxon>Silvanigrellales</taxon>
        <taxon>Spirobacillus</taxon>
    </lineage>
</organism>
<feature type="transmembrane region" description="Helical" evidence="1">
    <location>
        <begin position="16"/>
        <end position="39"/>
    </location>
</feature>
<feature type="transmembrane region" description="Helical" evidence="1">
    <location>
        <begin position="157"/>
        <end position="177"/>
    </location>
</feature>
<keyword evidence="1" id="KW-1133">Transmembrane helix</keyword>
<dbReference type="AlphaFoldDB" id="A0A369KTZ0"/>
<gene>
    <name evidence="2" type="ORF">DCC88_00950</name>
</gene>
<accession>A0A369KTZ0</accession>
<dbReference type="InterPro" id="IPR034804">
    <property type="entry name" value="SQR/QFR_C/D"/>
</dbReference>
<reference evidence="2" key="1">
    <citation type="submission" date="2018-04" db="EMBL/GenBank/DDBJ databases">
        <title>Draft genome sequence of the Candidatus Spirobacillus cienkowskii, a pathogen of freshwater Daphnia species, reconstructed from hemolymph metagenomic reads.</title>
        <authorList>
            <person name="Bresciani L."/>
            <person name="Lemos L.N."/>
            <person name="Wale N."/>
            <person name="Lin J.Y."/>
            <person name="Fernandes G.R."/>
            <person name="Duffy M.A."/>
            <person name="Rodrigues J.M."/>
        </authorList>
    </citation>
    <scope>NUCLEOTIDE SEQUENCE [LARGE SCALE GENOMIC DNA]</scope>
    <source>
        <strain evidence="2">Binning01</strain>
    </source>
</reference>
<keyword evidence="3" id="KW-1185">Reference proteome</keyword>
<feature type="transmembrane region" description="Helical" evidence="1">
    <location>
        <begin position="197"/>
        <end position="219"/>
    </location>
</feature>
<evidence type="ECO:0000256" key="1">
    <source>
        <dbReference type="SAM" id="Phobius"/>
    </source>
</evidence>
<evidence type="ECO:0000313" key="3">
    <source>
        <dbReference type="Proteomes" id="UP000253934"/>
    </source>
</evidence>
<name>A0A369KTZ0_9BACT</name>